<keyword evidence="6 10" id="KW-0378">Hydrolase</keyword>
<dbReference type="EMBL" id="LXFE01000206">
    <property type="protein sequence ID" value="OLL26318.1"/>
    <property type="molecule type" value="Genomic_DNA"/>
</dbReference>
<evidence type="ECO:0000256" key="8">
    <source>
        <dbReference type="ARBA" id="ARBA00023098"/>
    </source>
</evidence>
<gene>
    <name evidence="13" type="ORF">NEOLI_000395</name>
</gene>
<comment type="caution">
    <text evidence="13">The sequence shown here is derived from an EMBL/GenBank/DDBJ whole genome shotgun (WGS) entry which is preliminary data.</text>
</comment>
<evidence type="ECO:0000256" key="3">
    <source>
        <dbReference type="ARBA" id="ARBA00013274"/>
    </source>
</evidence>
<dbReference type="GO" id="GO:0046475">
    <property type="term" value="P:glycerophospholipid catabolic process"/>
    <property type="evidence" value="ECO:0007669"/>
    <property type="project" value="TreeGrafter"/>
</dbReference>
<evidence type="ECO:0000313" key="14">
    <source>
        <dbReference type="Proteomes" id="UP000186594"/>
    </source>
</evidence>
<keyword evidence="7 10" id="KW-0442">Lipid degradation</keyword>
<evidence type="ECO:0000256" key="1">
    <source>
        <dbReference type="ARBA" id="ARBA00004613"/>
    </source>
</evidence>
<evidence type="ECO:0000256" key="6">
    <source>
        <dbReference type="ARBA" id="ARBA00022801"/>
    </source>
</evidence>
<evidence type="ECO:0000256" key="9">
    <source>
        <dbReference type="ARBA" id="ARBA00023180"/>
    </source>
</evidence>
<evidence type="ECO:0000259" key="12">
    <source>
        <dbReference type="PROSITE" id="PS51210"/>
    </source>
</evidence>
<dbReference type="AlphaFoldDB" id="A0A1U7LUM8"/>
<feature type="domain" description="PLA2c" evidence="12">
    <location>
        <begin position="43"/>
        <end position="576"/>
    </location>
</feature>
<dbReference type="GO" id="GO:0004622">
    <property type="term" value="F:phosphatidylcholine lysophospholipase activity"/>
    <property type="evidence" value="ECO:0007669"/>
    <property type="project" value="UniProtKB-EC"/>
</dbReference>
<dbReference type="GO" id="GO:0005829">
    <property type="term" value="C:cytosol"/>
    <property type="evidence" value="ECO:0007669"/>
    <property type="project" value="TreeGrafter"/>
</dbReference>
<dbReference type="OrthoDB" id="4084751at2759"/>
<proteinExistence type="inferred from homology"/>
<dbReference type="Gene3D" id="3.40.1090.10">
    <property type="entry name" value="Cytosolic phospholipase A2 catalytic domain"/>
    <property type="match status" value="1"/>
</dbReference>
<comment type="subcellular location">
    <subcellularLocation>
        <location evidence="1">Secreted</location>
    </subcellularLocation>
</comment>
<dbReference type="GO" id="GO:0005576">
    <property type="term" value="C:extracellular region"/>
    <property type="evidence" value="ECO:0007669"/>
    <property type="project" value="UniProtKB-SubCell"/>
</dbReference>
<accession>A0A1U7LUM8</accession>
<dbReference type="EC" id="3.1.1.5" evidence="3 11"/>
<dbReference type="SMART" id="SM00022">
    <property type="entry name" value="PLAc"/>
    <property type="match status" value="1"/>
</dbReference>
<keyword evidence="4" id="KW-0964">Secreted</keyword>
<dbReference type="PROSITE" id="PS51210">
    <property type="entry name" value="PLA2C"/>
    <property type="match status" value="1"/>
</dbReference>
<dbReference type="PANTHER" id="PTHR10728">
    <property type="entry name" value="CYTOSOLIC PHOSPHOLIPASE A2"/>
    <property type="match status" value="1"/>
</dbReference>
<protein>
    <recommendedName>
        <fullName evidence="3 11">Lysophospholipase</fullName>
        <ecNumber evidence="3 11">3.1.1.5</ecNumber>
    </recommendedName>
</protein>
<name>A0A1U7LUM8_NEOID</name>
<keyword evidence="5" id="KW-0732">Signal</keyword>
<keyword evidence="8 10" id="KW-0443">Lipid metabolism</keyword>
<evidence type="ECO:0000256" key="4">
    <source>
        <dbReference type="ARBA" id="ARBA00022525"/>
    </source>
</evidence>
<comment type="similarity">
    <text evidence="2 11">Belongs to the lysophospholipase family.</text>
</comment>
<evidence type="ECO:0000256" key="5">
    <source>
        <dbReference type="ARBA" id="ARBA00022729"/>
    </source>
</evidence>
<keyword evidence="14" id="KW-1185">Reference proteome</keyword>
<sequence>MRFLSRVIIFCSITQISVNSFCWPKQLLKRASPNLSYTPGYVECPEENYQFIRNADNINESERAYIRGRQKANEASYKNYFDRLQLSNFDSDEFLRKHMPRIGLALSGGGLRSVYTSAGVIEALDEGETKSVNHKTGGILQMSSYISGNSGSAWFVTAAICAGMPKISDLLQRTLNFETSLYTPKEGWLGNFRYWMEIFSEVTGKRYAGFGMTATDVWARMLSRRLYWKRGKVDLSFSGVSESDAFKNYALPFPTITAVGRETANQVIPENATVYEFNPYEMGSWDPPLNHFVKMEYLGTTLKDGKPVDGKCVQGFDDMSFATATSSSMFYIFLIDAMKQAGAWNWVKKQLLNFGSWSERDISYYPNPFQNSNQNTYVSSNPYLTLVDGGSANENIPFNPLIQPARALDVIITIDTSFDTAEIWPNGSSLVATYRRTYGSSIANGTPFPHIPGQDTFVNLGLSQRPTFFGCDSSNFTVSGGKPTRPPPIIVYIPNAPMSAISNITTLQFIYNTEQRDNVVQNGYNIMTRGGGELDDQWPICLGCAIIDRGRETLSYSRTDECVKCFNQYCWNGETDNTDRGVSAAGLLMGKSRTGRFKAPTSLHALKKPKEARR</sequence>
<dbReference type="SUPFAM" id="SSF52151">
    <property type="entry name" value="FabD/lysophospholipase-like"/>
    <property type="match status" value="1"/>
</dbReference>
<evidence type="ECO:0000256" key="11">
    <source>
        <dbReference type="RuleBase" id="RU362103"/>
    </source>
</evidence>
<evidence type="ECO:0000256" key="2">
    <source>
        <dbReference type="ARBA" id="ARBA00008780"/>
    </source>
</evidence>
<dbReference type="GO" id="GO:0004623">
    <property type="term" value="F:phospholipase A2 activity"/>
    <property type="evidence" value="ECO:0007669"/>
    <property type="project" value="TreeGrafter"/>
</dbReference>
<reference evidence="13 14" key="1">
    <citation type="submission" date="2016-04" db="EMBL/GenBank/DDBJ databases">
        <title>Evolutionary innovation and constraint leading to complex multicellularity in the Ascomycota.</title>
        <authorList>
            <person name="Cisse O."/>
            <person name="Nguyen A."/>
            <person name="Hewitt D.A."/>
            <person name="Jedd G."/>
            <person name="Stajich J.E."/>
        </authorList>
    </citation>
    <scope>NUCLEOTIDE SEQUENCE [LARGE SCALE GENOMIC DNA]</scope>
    <source>
        <strain evidence="13 14">DAH-3</strain>
    </source>
</reference>
<organism evidence="13 14">
    <name type="scientific">Neolecta irregularis (strain DAH-3)</name>
    <dbReference type="NCBI Taxonomy" id="1198029"/>
    <lineage>
        <taxon>Eukaryota</taxon>
        <taxon>Fungi</taxon>
        <taxon>Dikarya</taxon>
        <taxon>Ascomycota</taxon>
        <taxon>Taphrinomycotina</taxon>
        <taxon>Neolectales</taxon>
        <taxon>Neolectaceae</taxon>
        <taxon>Neolecta</taxon>
    </lineage>
</organism>
<dbReference type="InterPro" id="IPR002642">
    <property type="entry name" value="LysoPLipase_cat_dom"/>
</dbReference>
<dbReference type="Pfam" id="PF01735">
    <property type="entry name" value="PLA2_B"/>
    <property type="match status" value="1"/>
</dbReference>
<dbReference type="PANTHER" id="PTHR10728:SF33">
    <property type="entry name" value="LYSOPHOSPHOLIPASE 1-RELATED"/>
    <property type="match status" value="1"/>
</dbReference>
<evidence type="ECO:0000256" key="7">
    <source>
        <dbReference type="ARBA" id="ARBA00022963"/>
    </source>
</evidence>
<dbReference type="Proteomes" id="UP000186594">
    <property type="component" value="Unassembled WGS sequence"/>
</dbReference>
<dbReference type="InterPro" id="IPR016035">
    <property type="entry name" value="Acyl_Trfase/lysoPLipase"/>
</dbReference>
<evidence type="ECO:0000313" key="13">
    <source>
        <dbReference type="EMBL" id="OLL26318.1"/>
    </source>
</evidence>
<dbReference type="STRING" id="1198029.A0A1U7LUM8"/>
<keyword evidence="9" id="KW-0325">Glycoprotein</keyword>
<comment type="catalytic activity">
    <reaction evidence="11">
        <text>a 1-acyl-sn-glycero-3-phosphocholine + H2O = sn-glycerol 3-phosphocholine + a fatty acid + H(+)</text>
        <dbReference type="Rhea" id="RHEA:15177"/>
        <dbReference type="ChEBI" id="CHEBI:15377"/>
        <dbReference type="ChEBI" id="CHEBI:15378"/>
        <dbReference type="ChEBI" id="CHEBI:16870"/>
        <dbReference type="ChEBI" id="CHEBI:28868"/>
        <dbReference type="ChEBI" id="CHEBI:58168"/>
        <dbReference type="EC" id="3.1.1.5"/>
    </reaction>
</comment>
<dbReference type="OMA" id="FASCLAC"/>
<evidence type="ECO:0000256" key="10">
    <source>
        <dbReference type="PROSITE-ProRule" id="PRU00555"/>
    </source>
</evidence>